<dbReference type="Proteomes" id="UP000238605">
    <property type="component" value="Unassembled WGS sequence"/>
</dbReference>
<feature type="signal peptide" evidence="1">
    <location>
        <begin position="1"/>
        <end position="22"/>
    </location>
</feature>
<keyword evidence="4" id="KW-1185">Reference proteome</keyword>
<dbReference type="OrthoDB" id="9770826at2"/>
<proteinExistence type="predicted"/>
<keyword evidence="1" id="KW-0732">Signal</keyword>
<dbReference type="Pfam" id="PF07143">
    <property type="entry name" value="CrtC"/>
    <property type="match status" value="1"/>
</dbReference>
<evidence type="ECO:0000259" key="2">
    <source>
        <dbReference type="Pfam" id="PF07143"/>
    </source>
</evidence>
<evidence type="ECO:0000256" key="1">
    <source>
        <dbReference type="SAM" id="SignalP"/>
    </source>
</evidence>
<organism evidence="3 4">
    <name type="scientific">Caldimonas caldifontis</name>
    <dbReference type="NCBI Taxonomy" id="1452508"/>
    <lineage>
        <taxon>Bacteria</taxon>
        <taxon>Pseudomonadati</taxon>
        <taxon>Pseudomonadota</taxon>
        <taxon>Betaproteobacteria</taxon>
        <taxon>Burkholderiales</taxon>
        <taxon>Sphaerotilaceae</taxon>
        <taxon>Caldimonas</taxon>
    </lineage>
</organism>
<dbReference type="Pfam" id="PF17186">
    <property type="entry name" value="Lipocalin_9"/>
    <property type="match status" value="1"/>
</dbReference>
<accession>A0A2S5SW21</accession>
<dbReference type="EMBL" id="PSNX01000004">
    <property type="protein sequence ID" value="PPE66960.1"/>
    <property type="molecule type" value="Genomic_DNA"/>
</dbReference>
<sequence>MHRRAVLMALAASTLRAPVALAQGQVLPGTALHFPRDHGAHPDHRTEWWYITGEVHAPDRPLPYGFQITFFRSRNDRAGDNPSAFTPRQLLFAHAAVTDLTGRRLLHDQRIARQGFGLAEASEADTDLRLRDWTLARQGSPGRSRYTARLPSREFTLELSFAQTQPVLLQGEDGYSRKGPEPAQASHYYTQPQLATTGRLRLHGQDLSVTGRAWLDHEWSEALMHPEAVGWDWIGMNLDDGTALTAFRLRRRDGSALWAGGSWRPPGQPTRSFGADEVVFHPRRHWTSPATAARYPVEWDVETPVGRFRVHTLLDAQELDSRGSTGAIYWEGLSELRDARGRRLGRGYLEMTGYASALRL</sequence>
<dbReference type="PANTHER" id="PTHR38591:SF1">
    <property type="entry name" value="BLL1000 PROTEIN"/>
    <property type="match status" value="1"/>
</dbReference>
<dbReference type="SUPFAM" id="SSF159245">
    <property type="entry name" value="AttH-like"/>
    <property type="match status" value="1"/>
</dbReference>
<dbReference type="RefSeq" id="WP_104301788.1">
    <property type="nucleotide sequence ID" value="NZ_PSNX01000004.1"/>
</dbReference>
<dbReference type="InterPro" id="IPR010791">
    <property type="entry name" value="AttH_dom"/>
</dbReference>
<feature type="chain" id="PRO_5015399023" evidence="1">
    <location>
        <begin position="23"/>
        <end position="360"/>
    </location>
</feature>
<dbReference type="InterPro" id="IPR023374">
    <property type="entry name" value="AttH-like_dom_sf"/>
</dbReference>
<comment type="caution">
    <text evidence="3">The sequence shown here is derived from an EMBL/GenBank/DDBJ whole genome shotgun (WGS) entry which is preliminary data.</text>
</comment>
<feature type="domain" description="AttH" evidence="2">
    <location>
        <begin position="46"/>
        <end position="221"/>
    </location>
</feature>
<evidence type="ECO:0000313" key="3">
    <source>
        <dbReference type="EMBL" id="PPE66960.1"/>
    </source>
</evidence>
<name>A0A2S5SW21_9BURK</name>
<dbReference type="Gene3D" id="2.40.370.10">
    <property type="entry name" value="AttH-like domain"/>
    <property type="match status" value="2"/>
</dbReference>
<evidence type="ECO:0000313" key="4">
    <source>
        <dbReference type="Proteomes" id="UP000238605"/>
    </source>
</evidence>
<gene>
    <name evidence="3" type="ORF">C1704_05770</name>
</gene>
<dbReference type="PANTHER" id="PTHR38591">
    <property type="entry name" value="HYDROLASE"/>
    <property type="match status" value="1"/>
</dbReference>
<protein>
    <submittedName>
        <fullName evidence="3">Carotenoid 1,2-hydratase</fullName>
    </submittedName>
</protein>
<reference evidence="3 4" key="1">
    <citation type="submission" date="2018-02" db="EMBL/GenBank/DDBJ databases">
        <title>Reclassifiation of [Polyangium] brachysporum DSM 7029 as Guopingzhaonella breviflexa gen. nov., sp. nov., a member of the family Comamonadaceae.</title>
        <authorList>
            <person name="Tang B."/>
        </authorList>
    </citation>
    <scope>NUCLEOTIDE SEQUENCE [LARGE SCALE GENOMIC DNA]</scope>
    <source>
        <strain evidence="3 4">BCRC 80649</strain>
    </source>
</reference>
<dbReference type="AlphaFoldDB" id="A0A2S5SW21"/>